<dbReference type="EMBL" id="BART01038694">
    <property type="protein sequence ID" value="GAH06882.1"/>
    <property type="molecule type" value="Genomic_DNA"/>
</dbReference>
<accession>X1CGV4</accession>
<feature type="non-terminal residue" evidence="1">
    <location>
        <position position="1"/>
    </location>
</feature>
<proteinExistence type="predicted"/>
<name>X1CGV4_9ZZZZ</name>
<organism evidence="1">
    <name type="scientific">marine sediment metagenome</name>
    <dbReference type="NCBI Taxonomy" id="412755"/>
    <lineage>
        <taxon>unclassified sequences</taxon>
        <taxon>metagenomes</taxon>
        <taxon>ecological metagenomes</taxon>
    </lineage>
</organism>
<gene>
    <name evidence="1" type="ORF">S01H4_64029</name>
</gene>
<sequence length="129" mass="14825">SRLGQYEDWRTGTVKARFSQQVNDYIQKFEIEHEFTILPYYLDGELSNLQNNVIPPLLNGLNSLKYVFNPEFRTVLSNPNTAKSYDFDINLGSTAWFNENFNGFNSEYKVNSITYTEFGTANSADGLLI</sequence>
<feature type="non-terminal residue" evidence="1">
    <location>
        <position position="129"/>
    </location>
</feature>
<comment type="caution">
    <text evidence="1">The sequence shown here is derived from an EMBL/GenBank/DDBJ whole genome shotgun (WGS) entry which is preliminary data.</text>
</comment>
<protein>
    <submittedName>
        <fullName evidence="1">Uncharacterized protein</fullName>
    </submittedName>
</protein>
<dbReference type="AlphaFoldDB" id="X1CGV4"/>
<reference evidence="1" key="1">
    <citation type="journal article" date="2014" name="Front. Microbiol.">
        <title>High frequency of phylogenetically diverse reductive dehalogenase-homologous genes in deep subseafloor sedimentary metagenomes.</title>
        <authorList>
            <person name="Kawai M."/>
            <person name="Futagami T."/>
            <person name="Toyoda A."/>
            <person name="Takaki Y."/>
            <person name="Nishi S."/>
            <person name="Hori S."/>
            <person name="Arai W."/>
            <person name="Tsubouchi T."/>
            <person name="Morono Y."/>
            <person name="Uchiyama I."/>
            <person name="Ito T."/>
            <person name="Fujiyama A."/>
            <person name="Inagaki F."/>
            <person name="Takami H."/>
        </authorList>
    </citation>
    <scope>NUCLEOTIDE SEQUENCE</scope>
    <source>
        <strain evidence="1">Expedition CK06-06</strain>
    </source>
</reference>
<evidence type="ECO:0000313" key="1">
    <source>
        <dbReference type="EMBL" id="GAH06882.1"/>
    </source>
</evidence>